<evidence type="ECO:0000256" key="2">
    <source>
        <dbReference type="ARBA" id="ARBA00004173"/>
    </source>
</evidence>
<evidence type="ECO:0000256" key="10">
    <source>
        <dbReference type="ARBA" id="ARBA00023128"/>
    </source>
</evidence>
<name>A0A151NMC9_ALLMI</name>
<evidence type="ECO:0000256" key="7">
    <source>
        <dbReference type="ARBA" id="ARBA00022588"/>
    </source>
</evidence>
<dbReference type="GO" id="GO:0045087">
    <property type="term" value="P:innate immune response"/>
    <property type="evidence" value="ECO:0007669"/>
    <property type="project" value="UniProtKB-KW"/>
</dbReference>
<dbReference type="InterPro" id="IPR029342">
    <property type="entry name" value="ECIST_C"/>
</dbReference>
<evidence type="ECO:0000256" key="12">
    <source>
        <dbReference type="SAM" id="MobiDB-lite"/>
    </source>
</evidence>
<evidence type="ECO:0000256" key="3">
    <source>
        <dbReference type="ARBA" id="ARBA00004496"/>
    </source>
</evidence>
<dbReference type="GO" id="GO:0005739">
    <property type="term" value="C:mitochondrion"/>
    <property type="evidence" value="ECO:0007669"/>
    <property type="project" value="UniProtKB-SubCell"/>
</dbReference>
<evidence type="ECO:0000256" key="4">
    <source>
        <dbReference type="ARBA" id="ARBA00007674"/>
    </source>
</evidence>
<keyword evidence="16" id="KW-1185">Reference proteome</keyword>
<dbReference type="GO" id="GO:0007178">
    <property type="term" value="P:cell surface receptor protein serine/threonine kinase signaling pathway"/>
    <property type="evidence" value="ECO:0007669"/>
    <property type="project" value="TreeGrafter"/>
</dbReference>
<keyword evidence="9" id="KW-0809">Transit peptide</keyword>
<dbReference type="SMART" id="SM01284">
    <property type="entry name" value="ECSIT_Cterm"/>
    <property type="match status" value="1"/>
</dbReference>
<dbReference type="InterPro" id="IPR010418">
    <property type="entry name" value="ECSIT"/>
</dbReference>
<dbReference type="Proteomes" id="UP000050525">
    <property type="component" value="Unassembled WGS sequence"/>
</dbReference>
<feature type="domain" description="ECSIT C-terminal" evidence="14">
    <location>
        <begin position="239"/>
        <end position="348"/>
    </location>
</feature>
<dbReference type="Pfam" id="PF06239">
    <property type="entry name" value="ECSIT_N"/>
    <property type="match status" value="1"/>
</dbReference>
<feature type="compositionally biased region" description="Low complexity" evidence="12">
    <location>
        <begin position="434"/>
        <end position="447"/>
    </location>
</feature>
<evidence type="ECO:0000313" key="15">
    <source>
        <dbReference type="EMBL" id="KYO37943.1"/>
    </source>
</evidence>
<dbReference type="GO" id="GO:0005634">
    <property type="term" value="C:nucleus"/>
    <property type="evidence" value="ECO:0007669"/>
    <property type="project" value="UniProtKB-SubCell"/>
</dbReference>
<evidence type="ECO:0000256" key="8">
    <source>
        <dbReference type="ARBA" id="ARBA00022859"/>
    </source>
</evidence>
<accession>A0A151NMC9</accession>
<gene>
    <name evidence="15" type="primary">ECSIT</name>
    <name evidence="15" type="ORF">Y1Q_0006509</name>
</gene>
<evidence type="ECO:0000256" key="6">
    <source>
        <dbReference type="ARBA" id="ARBA00022490"/>
    </source>
</evidence>
<sequence>MNSMWLLAAARGTLWRAALGRDYTWLQSPGCVQAFWTGPLRGCSSGSKLTLRPGDDGDGEQIPRELVPFENMFRQAAQQGRSKATWCQVVEAFQNRDVRRREHVEFIYTALRHMNYIQRMFHHYPRQQLCGIQVLEQMETYGIMPDQKTRFLLLKIFGEQSHPAYKYQRIMYWFPKFKHINPYPLPDPLPRDPVDLARHSLTRIAADASARVTIYQMPLPEQEDPGIDHAQPYIVGIQSPDQQELLARHNPAQPVLVEGPFRLWLKTMCVYYYILHAELLPKEQQEEVIDLEQSFYYPLQLDLDLDRGIWDKETFDVEKVEEGPLFAMCMPFYLLGLEHRKPWEQIPKKPKRKKRRRRNVNCLKNMVIWYEDHKNRCPYEPHLAELDPTFGLYTTAVWQCEAGHRYFQDLHSPLKPLSDSENDSDDVGNGVGPSSSASSDDSSSSSSEDPTEPRQAPGQGPAATEGGTGASSGLITPDGIHIPFEAGEGVVPGSQVIIIAGPGYDGLQLNDGPCALIEGVAAYTQTEPEPAPPAPSPPAPSPSPDPSNIHTKKEKDELFGLKKEEPLPPTAIALPPELEPSPEGTEPEASDMSAIIYEIPKEPEKRRRSKRGRVTDADGLLEMFHCPYEGCSQVYVALSSFQVGPLPLGIPD</sequence>
<protein>
    <recommendedName>
        <fullName evidence="5">Evolutionarily conserved signaling intermediate in Toll pathway, mitochondrial</fullName>
    </recommendedName>
</protein>
<feature type="compositionally biased region" description="Pro residues" evidence="12">
    <location>
        <begin position="529"/>
        <end position="545"/>
    </location>
</feature>
<keyword evidence="10" id="KW-0496">Mitochondrion</keyword>
<proteinExistence type="inferred from homology"/>
<dbReference type="InterPro" id="IPR046448">
    <property type="entry name" value="ECSIT_N"/>
</dbReference>
<keyword evidence="6" id="KW-0963">Cytoplasm</keyword>
<feature type="region of interest" description="Disordered" evidence="12">
    <location>
        <begin position="526"/>
        <end position="593"/>
    </location>
</feature>
<dbReference type="EMBL" id="AKHW03002548">
    <property type="protein sequence ID" value="KYO37943.1"/>
    <property type="molecule type" value="Genomic_DNA"/>
</dbReference>
<comment type="subcellular location">
    <subcellularLocation>
        <location evidence="3">Cytoplasm</location>
    </subcellularLocation>
    <subcellularLocation>
        <location evidence="2">Mitochondrion</location>
    </subcellularLocation>
    <subcellularLocation>
        <location evidence="1">Nucleus</location>
    </subcellularLocation>
</comment>
<dbReference type="AlphaFoldDB" id="A0A151NMC9"/>
<reference evidence="15 16" key="1">
    <citation type="journal article" date="2012" name="Genome Biol.">
        <title>Sequencing three crocodilian genomes to illuminate the evolution of archosaurs and amniotes.</title>
        <authorList>
            <person name="St John J.A."/>
            <person name="Braun E.L."/>
            <person name="Isberg S.R."/>
            <person name="Miles L.G."/>
            <person name="Chong A.Y."/>
            <person name="Gongora J."/>
            <person name="Dalzell P."/>
            <person name="Moran C."/>
            <person name="Bed'hom B."/>
            <person name="Abzhanov A."/>
            <person name="Burgess S.C."/>
            <person name="Cooksey A.M."/>
            <person name="Castoe T.A."/>
            <person name="Crawford N.G."/>
            <person name="Densmore L.D."/>
            <person name="Drew J.C."/>
            <person name="Edwards S.V."/>
            <person name="Faircloth B.C."/>
            <person name="Fujita M.K."/>
            <person name="Greenwold M.J."/>
            <person name="Hoffmann F.G."/>
            <person name="Howard J.M."/>
            <person name="Iguchi T."/>
            <person name="Janes D.E."/>
            <person name="Khan S.Y."/>
            <person name="Kohno S."/>
            <person name="de Koning A.J."/>
            <person name="Lance S.L."/>
            <person name="McCarthy F.M."/>
            <person name="McCormack J.E."/>
            <person name="Merchant M.E."/>
            <person name="Peterson D.G."/>
            <person name="Pollock D.D."/>
            <person name="Pourmand N."/>
            <person name="Raney B.J."/>
            <person name="Roessler K.A."/>
            <person name="Sanford J.R."/>
            <person name="Sawyer R.H."/>
            <person name="Schmidt C.J."/>
            <person name="Triplett E.W."/>
            <person name="Tuberville T.D."/>
            <person name="Venegas-Anaya M."/>
            <person name="Howard J.T."/>
            <person name="Jarvis E.D."/>
            <person name="Guillette L.J.Jr."/>
            <person name="Glenn T.C."/>
            <person name="Green R.E."/>
            <person name="Ray D.A."/>
        </authorList>
    </citation>
    <scope>NUCLEOTIDE SEQUENCE [LARGE SCALE GENOMIC DNA]</scope>
    <source>
        <strain evidence="15">KSC_2009_1</strain>
    </source>
</reference>
<dbReference type="PANTHER" id="PTHR13113:SF1">
    <property type="entry name" value="EVOLUTIONARILY CONSERVED SIGNALING INTERMEDIATE IN TOLL PATHWAY, MITOCHONDRIAL"/>
    <property type="match status" value="1"/>
</dbReference>
<evidence type="ECO:0000313" key="16">
    <source>
        <dbReference type="Proteomes" id="UP000050525"/>
    </source>
</evidence>
<organism evidence="15 16">
    <name type="scientific">Alligator mississippiensis</name>
    <name type="common">American alligator</name>
    <dbReference type="NCBI Taxonomy" id="8496"/>
    <lineage>
        <taxon>Eukaryota</taxon>
        <taxon>Metazoa</taxon>
        <taxon>Chordata</taxon>
        <taxon>Craniata</taxon>
        <taxon>Vertebrata</taxon>
        <taxon>Euteleostomi</taxon>
        <taxon>Archelosauria</taxon>
        <taxon>Archosauria</taxon>
        <taxon>Crocodylia</taxon>
        <taxon>Alligatoridae</taxon>
        <taxon>Alligatorinae</taxon>
        <taxon>Alligator</taxon>
    </lineage>
</organism>
<feature type="region of interest" description="Disordered" evidence="12">
    <location>
        <begin position="416"/>
        <end position="480"/>
    </location>
</feature>
<feature type="chain" id="PRO_5007586184" description="Evolutionarily conserved signaling intermediate in Toll pathway, mitochondrial" evidence="13">
    <location>
        <begin position="21"/>
        <end position="652"/>
    </location>
</feature>
<feature type="compositionally biased region" description="Low complexity" evidence="12">
    <location>
        <begin position="455"/>
        <end position="465"/>
    </location>
</feature>
<dbReference type="Pfam" id="PF14784">
    <property type="entry name" value="ECSIT_C"/>
    <property type="match status" value="1"/>
</dbReference>
<evidence type="ECO:0000256" key="9">
    <source>
        <dbReference type="ARBA" id="ARBA00022946"/>
    </source>
</evidence>
<evidence type="ECO:0000259" key="14">
    <source>
        <dbReference type="SMART" id="SM01284"/>
    </source>
</evidence>
<evidence type="ECO:0000256" key="1">
    <source>
        <dbReference type="ARBA" id="ARBA00004123"/>
    </source>
</evidence>
<keyword evidence="11" id="KW-0539">Nucleus</keyword>
<keyword evidence="7" id="KW-0399">Innate immunity</keyword>
<feature type="compositionally biased region" description="Basic and acidic residues" evidence="12">
    <location>
        <begin position="551"/>
        <end position="566"/>
    </location>
</feature>
<feature type="signal peptide" evidence="13">
    <location>
        <begin position="1"/>
        <end position="20"/>
    </location>
</feature>
<evidence type="ECO:0000256" key="5">
    <source>
        <dbReference type="ARBA" id="ARBA00019998"/>
    </source>
</evidence>
<comment type="caution">
    <text evidence="15">The sequence shown here is derived from an EMBL/GenBank/DDBJ whole genome shotgun (WGS) entry which is preliminary data.</text>
</comment>
<keyword evidence="13" id="KW-0732">Signal</keyword>
<keyword evidence="8" id="KW-0391">Immunity</keyword>
<dbReference type="eggNOG" id="KOG3941">
    <property type="taxonomic scope" value="Eukaryota"/>
</dbReference>
<comment type="similarity">
    <text evidence="4">Belongs to the ECSIT family.</text>
</comment>
<evidence type="ECO:0000256" key="13">
    <source>
        <dbReference type="SAM" id="SignalP"/>
    </source>
</evidence>
<evidence type="ECO:0000256" key="11">
    <source>
        <dbReference type="ARBA" id="ARBA00023242"/>
    </source>
</evidence>
<dbReference type="PANTHER" id="PTHR13113">
    <property type="entry name" value="ECSIT EVOLUTIONARILY CONSERVED SIGNALING INTERMEDIATE IN TOLL PATHWAYS"/>
    <property type="match status" value="1"/>
</dbReference>